<sequence length="177" mass="20343">MKPGTLFHISEEGNIQRFIPKPSPSHYDQITRDVVFAITGELLHNYLLPRDCPRVTFYAGKNTSSADKERFLSSSDANYIIAVEQKWLPAIQHIKLYCYEFPAETFSLLDECAGYYVSYQQVIPTTVKLIDNTLDELFKRNIELRLLPNLHHLANEVAKSTLNFSIIRLRNAAPKLQ</sequence>
<evidence type="ECO:0000313" key="1">
    <source>
        <dbReference type="EMBL" id="WCT11610.1"/>
    </source>
</evidence>
<accession>A0ABY7T588</accession>
<reference evidence="1 2" key="1">
    <citation type="submission" date="2023-02" db="EMBL/GenBank/DDBJ databases">
        <title>Genome sequence of Mucilaginibacter jinjuensis strain KACC 16571.</title>
        <authorList>
            <person name="Kim S."/>
            <person name="Heo J."/>
            <person name="Kwon S.-W."/>
        </authorList>
    </citation>
    <scope>NUCLEOTIDE SEQUENCE [LARGE SCALE GENOMIC DNA]</scope>
    <source>
        <strain evidence="1 2">KACC 16571</strain>
    </source>
</reference>
<keyword evidence="2" id="KW-1185">Reference proteome</keyword>
<name>A0ABY7T588_9SPHI</name>
<dbReference type="Pfam" id="PF21820">
    <property type="entry name" value="DUF6886"/>
    <property type="match status" value="1"/>
</dbReference>
<dbReference type="EMBL" id="CP117167">
    <property type="protein sequence ID" value="WCT11610.1"/>
    <property type="molecule type" value="Genomic_DNA"/>
</dbReference>
<protein>
    <submittedName>
        <fullName evidence="1">Uncharacterized protein</fullName>
    </submittedName>
</protein>
<dbReference type="Proteomes" id="UP001216139">
    <property type="component" value="Chromosome"/>
</dbReference>
<evidence type="ECO:0000313" key="2">
    <source>
        <dbReference type="Proteomes" id="UP001216139"/>
    </source>
</evidence>
<proteinExistence type="predicted"/>
<organism evidence="1 2">
    <name type="scientific">Mucilaginibacter jinjuensis</name>
    <dbReference type="NCBI Taxonomy" id="1176721"/>
    <lineage>
        <taxon>Bacteria</taxon>
        <taxon>Pseudomonadati</taxon>
        <taxon>Bacteroidota</taxon>
        <taxon>Sphingobacteriia</taxon>
        <taxon>Sphingobacteriales</taxon>
        <taxon>Sphingobacteriaceae</taxon>
        <taxon>Mucilaginibacter</taxon>
    </lineage>
</organism>
<dbReference type="RefSeq" id="WP_273629799.1">
    <property type="nucleotide sequence ID" value="NZ_CP117167.1"/>
</dbReference>
<gene>
    <name evidence="1" type="ORF">PQO05_23020</name>
</gene>
<dbReference type="InterPro" id="IPR049253">
    <property type="entry name" value="DUF6886"/>
</dbReference>